<comment type="caution">
    <text evidence="1">The sequence shown here is derived from an EMBL/GenBank/DDBJ whole genome shotgun (WGS) entry which is preliminary data.</text>
</comment>
<gene>
    <name evidence="1" type="ORF">LCGC14_0770480</name>
</gene>
<dbReference type="EMBL" id="LAZR01001945">
    <property type="protein sequence ID" value="KKN36742.1"/>
    <property type="molecule type" value="Genomic_DNA"/>
</dbReference>
<sequence>MSEKITYGRLFSFSVKNFKMKLARSVKKVIGNVKKSIKNFFTFLHEKLSKAEDRLLKVVDDAGDWAFEKLEERTVF</sequence>
<dbReference type="AlphaFoldDB" id="A0A0F9QI66"/>
<reference evidence="1" key="1">
    <citation type="journal article" date="2015" name="Nature">
        <title>Complex archaea that bridge the gap between prokaryotes and eukaryotes.</title>
        <authorList>
            <person name="Spang A."/>
            <person name="Saw J.H."/>
            <person name="Jorgensen S.L."/>
            <person name="Zaremba-Niedzwiedzka K."/>
            <person name="Martijn J."/>
            <person name="Lind A.E."/>
            <person name="van Eijk R."/>
            <person name="Schleper C."/>
            <person name="Guy L."/>
            <person name="Ettema T.J."/>
        </authorList>
    </citation>
    <scope>NUCLEOTIDE SEQUENCE</scope>
</reference>
<organism evidence="1">
    <name type="scientific">marine sediment metagenome</name>
    <dbReference type="NCBI Taxonomy" id="412755"/>
    <lineage>
        <taxon>unclassified sequences</taxon>
        <taxon>metagenomes</taxon>
        <taxon>ecological metagenomes</taxon>
    </lineage>
</organism>
<name>A0A0F9QI66_9ZZZZ</name>
<evidence type="ECO:0000313" key="1">
    <source>
        <dbReference type="EMBL" id="KKN36742.1"/>
    </source>
</evidence>
<protein>
    <submittedName>
        <fullName evidence="1">Uncharacterized protein</fullName>
    </submittedName>
</protein>
<accession>A0A0F9QI66</accession>
<proteinExistence type="predicted"/>